<dbReference type="Proteomes" id="UP000694501">
    <property type="component" value="Unassembled WGS sequence"/>
</dbReference>
<sequence>MAFSADELRVLRRALEAVVRPALVPDREVRACHRLARAVDRAAAEAARERAFLVADLGRYRAALPGSARGYLERLDEALSAGCTPAPDDIASLRRIASGAAGRTGGREQARRLLGRLSTGRAAVPGRREGSARHLLVVPSGLAGGVPSPCLYGRGRAVPGSRPAALDGPRPGPAGSPASDRTPGPGRAAREAETDHIADLRDDTDKDGGEHMAAKESDDRERTPRPAPGPGPKSPGPSGPRPTRPVPTPGEVFPPRRRPKPPPGDRALPPEERARADALSA</sequence>
<accession>A0A949JEU7</accession>
<proteinExistence type="predicted"/>
<keyword evidence="3" id="KW-1185">Reference proteome</keyword>
<reference evidence="2" key="1">
    <citation type="submission" date="2021-06" db="EMBL/GenBank/DDBJ databases">
        <title>Sequencing of actinobacteria type strains.</title>
        <authorList>
            <person name="Nguyen G.-S."/>
            <person name="Wentzel A."/>
        </authorList>
    </citation>
    <scope>NUCLEOTIDE SEQUENCE</scope>
    <source>
        <strain evidence="2">P38-E01</strain>
    </source>
</reference>
<feature type="compositionally biased region" description="Basic and acidic residues" evidence="1">
    <location>
        <begin position="268"/>
        <end position="281"/>
    </location>
</feature>
<comment type="caution">
    <text evidence="2">The sequence shown here is derived from an EMBL/GenBank/DDBJ whole genome shotgun (WGS) entry which is preliminary data.</text>
</comment>
<organism evidence="2 3">
    <name type="scientific">Streptomyces tardus</name>
    <dbReference type="NCBI Taxonomy" id="2780544"/>
    <lineage>
        <taxon>Bacteria</taxon>
        <taxon>Bacillati</taxon>
        <taxon>Actinomycetota</taxon>
        <taxon>Actinomycetes</taxon>
        <taxon>Kitasatosporales</taxon>
        <taxon>Streptomycetaceae</taxon>
        <taxon>Streptomyces</taxon>
    </lineage>
</organism>
<feature type="compositionally biased region" description="Pro residues" evidence="1">
    <location>
        <begin position="225"/>
        <end position="248"/>
    </location>
</feature>
<evidence type="ECO:0000256" key="1">
    <source>
        <dbReference type="SAM" id="MobiDB-lite"/>
    </source>
</evidence>
<protein>
    <submittedName>
        <fullName evidence="2">Uncharacterized protein</fullName>
    </submittedName>
</protein>
<evidence type="ECO:0000313" key="2">
    <source>
        <dbReference type="EMBL" id="MBU7598152.1"/>
    </source>
</evidence>
<feature type="compositionally biased region" description="Basic and acidic residues" evidence="1">
    <location>
        <begin position="188"/>
        <end position="224"/>
    </location>
</feature>
<dbReference type="EMBL" id="JAELVF020000001">
    <property type="protein sequence ID" value="MBU7598152.1"/>
    <property type="molecule type" value="Genomic_DNA"/>
</dbReference>
<name>A0A949JEU7_9ACTN</name>
<feature type="region of interest" description="Disordered" evidence="1">
    <location>
        <begin position="157"/>
        <end position="281"/>
    </location>
</feature>
<dbReference type="AlphaFoldDB" id="A0A949JEU7"/>
<gene>
    <name evidence="2" type="ORF">JGS22_011135</name>
</gene>
<evidence type="ECO:0000313" key="3">
    <source>
        <dbReference type="Proteomes" id="UP000694501"/>
    </source>
</evidence>